<dbReference type="Proteomes" id="UP001597046">
    <property type="component" value="Unassembled WGS sequence"/>
</dbReference>
<feature type="compositionally biased region" description="Low complexity" evidence="1">
    <location>
        <begin position="84"/>
        <end position="93"/>
    </location>
</feature>
<gene>
    <name evidence="2" type="ORF">ACFQ2V_16125</name>
</gene>
<protein>
    <submittedName>
        <fullName evidence="2">Uncharacterized protein</fullName>
    </submittedName>
</protein>
<accession>A0ABW3N0H7</accession>
<name>A0ABW3N0H7_9MICO</name>
<feature type="compositionally biased region" description="Basic and acidic residues" evidence="1">
    <location>
        <begin position="65"/>
        <end position="78"/>
    </location>
</feature>
<dbReference type="RefSeq" id="WP_386053877.1">
    <property type="nucleotide sequence ID" value="NZ_JBHTKH010000012.1"/>
</dbReference>
<sequence length="107" mass="11531">MAAHDVMEVTTMPMEPSLGPETLDDVDVDAVFADIVLADVDLVDLEFEALVSAEFGEPPESGAVPHDDPGDERPRPGPRDALTPRSRSAARLTAARRRNRQRSPPSG</sequence>
<evidence type="ECO:0000313" key="3">
    <source>
        <dbReference type="Proteomes" id="UP001597046"/>
    </source>
</evidence>
<reference evidence="3" key="1">
    <citation type="journal article" date="2019" name="Int. J. Syst. Evol. Microbiol.">
        <title>The Global Catalogue of Microorganisms (GCM) 10K type strain sequencing project: providing services to taxonomists for standard genome sequencing and annotation.</title>
        <authorList>
            <consortium name="The Broad Institute Genomics Platform"/>
            <consortium name="The Broad Institute Genome Sequencing Center for Infectious Disease"/>
            <person name="Wu L."/>
            <person name="Ma J."/>
        </authorList>
    </citation>
    <scope>NUCLEOTIDE SEQUENCE [LARGE SCALE GENOMIC DNA]</scope>
    <source>
        <strain evidence="3">CCUG 57508</strain>
    </source>
</reference>
<dbReference type="EMBL" id="JBHTKH010000012">
    <property type="protein sequence ID" value="MFD1055843.1"/>
    <property type="molecule type" value="Genomic_DNA"/>
</dbReference>
<proteinExistence type="predicted"/>
<organism evidence="2 3">
    <name type="scientific">Terrabacter terrigena</name>
    <dbReference type="NCBI Taxonomy" id="574718"/>
    <lineage>
        <taxon>Bacteria</taxon>
        <taxon>Bacillati</taxon>
        <taxon>Actinomycetota</taxon>
        <taxon>Actinomycetes</taxon>
        <taxon>Micrococcales</taxon>
        <taxon>Intrasporangiaceae</taxon>
        <taxon>Terrabacter</taxon>
    </lineage>
</organism>
<keyword evidence="3" id="KW-1185">Reference proteome</keyword>
<feature type="region of interest" description="Disordered" evidence="1">
    <location>
        <begin position="53"/>
        <end position="107"/>
    </location>
</feature>
<feature type="region of interest" description="Disordered" evidence="1">
    <location>
        <begin position="1"/>
        <end position="21"/>
    </location>
</feature>
<evidence type="ECO:0000256" key="1">
    <source>
        <dbReference type="SAM" id="MobiDB-lite"/>
    </source>
</evidence>
<evidence type="ECO:0000313" key="2">
    <source>
        <dbReference type="EMBL" id="MFD1055843.1"/>
    </source>
</evidence>
<comment type="caution">
    <text evidence="2">The sequence shown here is derived from an EMBL/GenBank/DDBJ whole genome shotgun (WGS) entry which is preliminary data.</text>
</comment>